<feature type="transmembrane region" description="Helical" evidence="2">
    <location>
        <begin position="15"/>
        <end position="32"/>
    </location>
</feature>
<feature type="compositionally biased region" description="Basic residues" evidence="1">
    <location>
        <begin position="369"/>
        <end position="389"/>
    </location>
</feature>
<accession>A0A182VLN1</accession>
<reference evidence="3" key="1">
    <citation type="submission" date="2020-05" db="UniProtKB">
        <authorList>
            <consortium name="EnsemblMetazoa"/>
        </authorList>
    </citation>
    <scope>IDENTIFICATION</scope>
    <source>
        <strain evidence="3">MAF</strain>
    </source>
</reference>
<keyword evidence="4" id="KW-1185">Reference proteome</keyword>
<dbReference type="VEuPathDB" id="VectorBase:AMEM017065"/>
<dbReference type="Proteomes" id="UP000075903">
    <property type="component" value="Unassembled WGS sequence"/>
</dbReference>
<protein>
    <submittedName>
        <fullName evidence="3">Uncharacterized protein</fullName>
    </submittedName>
</protein>
<evidence type="ECO:0000256" key="2">
    <source>
        <dbReference type="SAM" id="Phobius"/>
    </source>
</evidence>
<keyword evidence="2" id="KW-0472">Membrane</keyword>
<feature type="transmembrane region" description="Helical" evidence="2">
    <location>
        <begin position="129"/>
        <end position="150"/>
    </location>
</feature>
<dbReference type="VEuPathDB" id="VectorBase:AMEM21_013225"/>
<dbReference type="EnsemblMetazoa" id="AMEM017065-RA">
    <property type="protein sequence ID" value="AMEM017065-PA"/>
    <property type="gene ID" value="AMEM017065"/>
</dbReference>
<feature type="transmembrane region" description="Helical" evidence="2">
    <location>
        <begin position="100"/>
        <end position="123"/>
    </location>
</feature>
<organism evidence="3 4">
    <name type="scientific">Anopheles merus</name>
    <name type="common">Mosquito</name>
    <dbReference type="NCBI Taxonomy" id="30066"/>
    <lineage>
        <taxon>Eukaryota</taxon>
        <taxon>Metazoa</taxon>
        <taxon>Ecdysozoa</taxon>
        <taxon>Arthropoda</taxon>
        <taxon>Hexapoda</taxon>
        <taxon>Insecta</taxon>
        <taxon>Pterygota</taxon>
        <taxon>Neoptera</taxon>
        <taxon>Endopterygota</taxon>
        <taxon>Diptera</taxon>
        <taxon>Nematocera</taxon>
        <taxon>Culicoidea</taxon>
        <taxon>Culicidae</taxon>
        <taxon>Anophelinae</taxon>
        <taxon>Anopheles</taxon>
    </lineage>
</organism>
<proteinExistence type="predicted"/>
<sequence length="398" mass="45267">MEAVSNHEAYIRCSWTFRFVCLALPLIIHLQATSPLDYVHGKASSVAMEPDIASAIFVISASLAISRVLAKAIPFYTDEQQRDEEEDAERTRKPTLKVETMMICLIMVLGNIVFCDFALRLVWIPVQYLLWWICKHKLLTLVVKTVLFFVKDFTAFRPYYLKALANSSSRRGFQFLRLVTALKILHSVVARLEEYPKQIALRDRSYPPAPSVVAEPEGTEEANVSEKLTIFSAKYRRQLPTYVQVVVETLLNLAIIEGAQVLVWCALEHHISKAISALQTANIYQDAGGDILMEVLLTVLAFATAFFSTTGTGYWSQTVRWTGRKWNTFQSTIFDPKQDLTGHFDNSLALGMAQELMLAQNEEGTVPPKRSRNRRTRSVSRLRPRRTIRTRSMSRVAR</sequence>
<evidence type="ECO:0000256" key="1">
    <source>
        <dbReference type="SAM" id="MobiDB-lite"/>
    </source>
</evidence>
<feature type="region of interest" description="Disordered" evidence="1">
    <location>
        <begin position="361"/>
        <end position="398"/>
    </location>
</feature>
<evidence type="ECO:0000313" key="3">
    <source>
        <dbReference type="EnsemblMetazoa" id="AMEM017065-PA"/>
    </source>
</evidence>
<feature type="transmembrane region" description="Helical" evidence="2">
    <location>
        <begin position="52"/>
        <end position="70"/>
    </location>
</feature>
<keyword evidence="2" id="KW-0812">Transmembrane</keyword>
<dbReference type="AlphaFoldDB" id="A0A182VLN1"/>
<evidence type="ECO:0000313" key="4">
    <source>
        <dbReference type="Proteomes" id="UP000075903"/>
    </source>
</evidence>
<name>A0A182VLN1_ANOME</name>
<keyword evidence="2" id="KW-1133">Transmembrane helix</keyword>